<dbReference type="Pfam" id="PF09972">
    <property type="entry name" value="DUF2207"/>
    <property type="match status" value="1"/>
</dbReference>
<evidence type="ECO:0000313" key="4">
    <source>
        <dbReference type="Proteomes" id="UP000273326"/>
    </source>
</evidence>
<evidence type="ECO:0000256" key="1">
    <source>
        <dbReference type="SAM" id="MobiDB-lite"/>
    </source>
</evidence>
<dbReference type="Proteomes" id="UP000273326">
    <property type="component" value="Chromosome"/>
</dbReference>
<dbReference type="EMBL" id="CP034465">
    <property type="protein sequence ID" value="AZP05791.1"/>
    <property type="molecule type" value="Genomic_DNA"/>
</dbReference>
<evidence type="ECO:0000259" key="2">
    <source>
        <dbReference type="Pfam" id="PF09972"/>
    </source>
</evidence>
<feature type="region of interest" description="Disordered" evidence="1">
    <location>
        <begin position="554"/>
        <end position="575"/>
    </location>
</feature>
<dbReference type="OrthoDB" id="46834at2"/>
<sequence length="575" mass="65129">MTFSESAFAENRLTDMKIEVELQEDGSGIITEHRRMNMDEGTELFIVMDELQDSELLDFSVTGFEEVEDWDSGESLEEKAGKYGILETSDGLELVWGIGTYGENTYEVTYTLSNLVRELEDGQALLWNFDTFSDIPAENLIVEISGAQAFTEENTKLWGFGFDGDIQLVNGQVVWEAFEEVDNRNDVTVLLQFPAGFFNTQVSVDMNLEEQREMAMEGSSYNNEAGSDSIPIIIVSSFVLLGAGGAALGINYASKIKKAKEEAGQMRTGSKRIVDNRGIVYDKIPFQGDDYAGIAYLLHQMTYGYFEDYFSAYLLKWIMEERIQMNTSEKNTMFSETYETEIEIFNYEEECKLHNRPFAQYVEDLQRDENELYETGLWIMLLDAADNRGFVNDDRIKRWAKEHAKEVEEYSEFLVDYSKDYLQRNDLIRFEEITVWGSNKEVAVASTEGDELFDRLVQFDNYLKEMELKGLDDSSIQLSLEEYLLWKVLYFKGAELTKEFKEFIPNPDDYYEDNNYVYYYWYWHGTTGFNQNWSTGLASGGFSSSLTSSASAGGGGTTSIGGGGGAGGGGGGGAR</sequence>
<reference evidence="4" key="1">
    <citation type="submission" date="2018-12" db="EMBL/GenBank/DDBJ databases">
        <title>Complete genome sequencing of Jeotgalibaca sp. H21T32.</title>
        <authorList>
            <person name="Bae J.-W."/>
            <person name="Lee S.-Y."/>
        </authorList>
    </citation>
    <scope>NUCLEOTIDE SEQUENCE [LARGE SCALE GENOMIC DNA]</scope>
    <source>
        <strain evidence="4">H21T32</strain>
    </source>
</reference>
<organism evidence="3 4">
    <name type="scientific">Jeotgalibaca ciconiae</name>
    <dbReference type="NCBI Taxonomy" id="2496265"/>
    <lineage>
        <taxon>Bacteria</taxon>
        <taxon>Bacillati</taxon>
        <taxon>Bacillota</taxon>
        <taxon>Bacilli</taxon>
        <taxon>Lactobacillales</taxon>
        <taxon>Carnobacteriaceae</taxon>
        <taxon>Jeotgalibaca</taxon>
    </lineage>
</organism>
<gene>
    <name evidence="3" type="ORF">EJN90_13505</name>
</gene>
<dbReference type="AlphaFoldDB" id="A0A3S9HEN1"/>
<protein>
    <submittedName>
        <fullName evidence="3">DUF2207 domain-containing protein</fullName>
    </submittedName>
</protein>
<dbReference type="KEGG" id="jeh:EJN90_13505"/>
<keyword evidence="4" id="KW-1185">Reference proteome</keyword>
<feature type="domain" description="DUF2207" evidence="2">
    <location>
        <begin position="13"/>
        <end position="163"/>
    </location>
</feature>
<evidence type="ECO:0000313" key="3">
    <source>
        <dbReference type="EMBL" id="AZP05791.1"/>
    </source>
</evidence>
<accession>A0A3S9HEN1</accession>
<proteinExistence type="predicted"/>
<dbReference type="InterPro" id="IPR018702">
    <property type="entry name" value="DUF2207"/>
</dbReference>
<name>A0A3S9HEN1_9LACT</name>